<dbReference type="Proteomes" id="UP001595945">
    <property type="component" value="Unassembled WGS sequence"/>
</dbReference>
<keyword evidence="1" id="KW-0812">Transmembrane</keyword>
<feature type="transmembrane region" description="Helical" evidence="1">
    <location>
        <begin position="76"/>
        <end position="96"/>
    </location>
</feature>
<dbReference type="RefSeq" id="WP_254267247.1">
    <property type="nucleotide sequence ID" value="NZ_CP100400.1"/>
</dbReference>
<protein>
    <submittedName>
        <fullName evidence="2">Uncharacterized protein</fullName>
    </submittedName>
</protein>
<reference evidence="2 3" key="1">
    <citation type="journal article" date="2019" name="Int. J. Syst. Evol. Microbiol.">
        <title>The Global Catalogue of Microorganisms (GCM) 10K type strain sequencing project: providing services to taxonomists for standard genome sequencing and annotation.</title>
        <authorList>
            <consortium name="The Broad Institute Genomics Platform"/>
            <consortium name="The Broad Institute Genome Sequencing Center for Infectious Disease"/>
            <person name="Wu L."/>
            <person name="Ma J."/>
        </authorList>
    </citation>
    <scope>NUCLEOTIDE SEQUENCE [LARGE SCALE GENOMIC DNA]</scope>
    <source>
        <strain evidence="2 3">XZYJ18</strain>
    </source>
</reference>
<evidence type="ECO:0000313" key="2">
    <source>
        <dbReference type="EMBL" id="MFC4823270.1"/>
    </source>
</evidence>
<keyword evidence="1" id="KW-0472">Membrane</keyword>
<dbReference type="AlphaFoldDB" id="A0ABD5PYD8"/>
<dbReference type="GeneID" id="73045683"/>
<evidence type="ECO:0000313" key="3">
    <source>
        <dbReference type="Proteomes" id="UP001595945"/>
    </source>
</evidence>
<keyword evidence="1" id="KW-1133">Transmembrane helix</keyword>
<feature type="transmembrane region" description="Helical" evidence="1">
    <location>
        <begin position="108"/>
        <end position="131"/>
    </location>
</feature>
<evidence type="ECO:0000256" key="1">
    <source>
        <dbReference type="SAM" id="Phobius"/>
    </source>
</evidence>
<organism evidence="2 3">
    <name type="scientific">Halorussus aquaticus</name>
    <dbReference type="NCBI Taxonomy" id="2953748"/>
    <lineage>
        <taxon>Archaea</taxon>
        <taxon>Methanobacteriati</taxon>
        <taxon>Methanobacteriota</taxon>
        <taxon>Stenosarchaea group</taxon>
        <taxon>Halobacteria</taxon>
        <taxon>Halobacteriales</taxon>
        <taxon>Haladaptataceae</taxon>
        <taxon>Halorussus</taxon>
    </lineage>
</organism>
<proteinExistence type="predicted"/>
<feature type="transmembrane region" description="Helical" evidence="1">
    <location>
        <begin position="48"/>
        <end position="67"/>
    </location>
</feature>
<accession>A0ABD5PYD8</accession>
<name>A0ABD5PYD8_9EURY</name>
<sequence>MNSRLSPPEAASFVGLGLLAVGSYLPWVRTNAAGPVPAVYLPGMNTGLDLWGLVIVPLAVAAVALLWRPSRRASRVATAAAGGVACLLALVELSAYPRLDASPFAPAVGVYVTLAGGVVALAASGWSALAFER</sequence>
<comment type="caution">
    <text evidence="2">The sequence shown here is derived from an EMBL/GenBank/DDBJ whole genome shotgun (WGS) entry which is preliminary data.</text>
</comment>
<keyword evidence="3" id="KW-1185">Reference proteome</keyword>
<gene>
    <name evidence="2" type="ORF">ACFO9K_03235</name>
</gene>
<dbReference type="EMBL" id="JBHSHT010000001">
    <property type="protein sequence ID" value="MFC4823270.1"/>
    <property type="molecule type" value="Genomic_DNA"/>
</dbReference>